<comment type="cofactor">
    <cofactor evidence="1">
        <name>a divalent metal cation</name>
        <dbReference type="ChEBI" id="CHEBI:60240"/>
    </cofactor>
</comment>
<feature type="transmembrane region" description="Helical" evidence="3">
    <location>
        <begin position="60"/>
        <end position="81"/>
    </location>
</feature>
<feature type="domain" description="Transposase Helix-turn-helix" evidence="5">
    <location>
        <begin position="43"/>
        <end position="92"/>
    </location>
</feature>
<reference evidence="6" key="1">
    <citation type="journal article" date="2018" name="PLoS Negl. Trop. Dis.">
        <title>Sialome diversity of ticks revealed by RNAseq of single tick salivary glands.</title>
        <authorList>
            <person name="Perner J."/>
            <person name="Kropackova S."/>
            <person name="Kopacek P."/>
            <person name="Ribeiro J.M."/>
        </authorList>
    </citation>
    <scope>NUCLEOTIDE SEQUENCE</scope>
    <source>
        <strain evidence="6">Siblings of single egg batch collected in Ceske Budejovice</strain>
        <tissue evidence="6">Salivary glands</tissue>
    </source>
</reference>
<dbReference type="AlphaFoldDB" id="A0A147BBM3"/>
<dbReference type="Pfam" id="PF13613">
    <property type="entry name" value="HTH_Tnp_4"/>
    <property type="match status" value="1"/>
</dbReference>
<dbReference type="InterPro" id="IPR027805">
    <property type="entry name" value="Transposase_HTH_dom"/>
</dbReference>
<keyword evidence="3" id="KW-0812">Transmembrane</keyword>
<sequence length="296" mass="32709">GFPRRSMAEGLLEDDILFYTGVSGAVFASLTGAVTAMGARAGQLSTKDKLLLCLMRLRLGLLYGHLARIFCISVASVGVVVNSMLRLLKKVLEAVVVWLPRNIIRNSMPQSFIDNGHGKTTCIIDCTEVHLQRPRKLMPRAQTFSSYKAHNTVKFLVAIAPNGYIMHVSKAYGGRASDKVIMRDCGIEDYLGRGDEVMADRGFTLEPLLEAQGVKLNMPAFTKGRAQLGEQEVTATRRIAAVRIHVERAINRMKTYRIFKQSLPIKSKKAISDMIFVVAGLCNLKPPLIRGSEETE</sequence>
<evidence type="ECO:0000313" key="6">
    <source>
        <dbReference type="EMBL" id="JAR88151.1"/>
    </source>
</evidence>
<dbReference type="PANTHER" id="PTHR23080">
    <property type="entry name" value="THAP DOMAIN PROTEIN"/>
    <property type="match status" value="1"/>
</dbReference>
<organism evidence="6">
    <name type="scientific">Ixodes ricinus</name>
    <name type="common">Common tick</name>
    <name type="synonym">Acarus ricinus</name>
    <dbReference type="NCBI Taxonomy" id="34613"/>
    <lineage>
        <taxon>Eukaryota</taxon>
        <taxon>Metazoa</taxon>
        <taxon>Ecdysozoa</taxon>
        <taxon>Arthropoda</taxon>
        <taxon>Chelicerata</taxon>
        <taxon>Arachnida</taxon>
        <taxon>Acari</taxon>
        <taxon>Parasitiformes</taxon>
        <taxon>Ixodida</taxon>
        <taxon>Ixodoidea</taxon>
        <taxon>Ixodidae</taxon>
        <taxon>Ixodinae</taxon>
        <taxon>Ixodes</taxon>
    </lineage>
</organism>
<proteinExistence type="predicted"/>
<keyword evidence="2" id="KW-0479">Metal-binding</keyword>
<dbReference type="GO" id="GO:0046872">
    <property type="term" value="F:metal ion binding"/>
    <property type="evidence" value="ECO:0007669"/>
    <property type="project" value="UniProtKB-KW"/>
</dbReference>
<feature type="domain" description="DDE Tnp4" evidence="4">
    <location>
        <begin position="124"/>
        <end position="283"/>
    </location>
</feature>
<keyword evidence="3" id="KW-0472">Membrane</keyword>
<feature type="transmembrane region" description="Helical" evidence="3">
    <location>
        <begin position="16"/>
        <end position="39"/>
    </location>
</feature>
<accession>A0A147BBM3</accession>
<name>A0A147BBM3_IXORI</name>
<evidence type="ECO:0000256" key="3">
    <source>
        <dbReference type="SAM" id="Phobius"/>
    </source>
</evidence>
<evidence type="ECO:0000256" key="1">
    <source>
        <dbReference type="ARBA" id="ARBA00001968"/>
    </source>
</evidence>
<dbReference type="EMBL" id="GEGO01007253">
    <property type="protein sequence ID" value="JAR88151.1"/>
    <property type="molecule type" value="Transcribed_RNA"/>
</dbReference>
<feature type="non-terminal residue" evidence="6">
    <location>
        <position position="1"/>
    </location>
</feature>
<protein>
    <submittedName>
        <fullName evidence="6">Putative is4eu-1 dr</fullName>
    </submittedName>
</protein>
<evidence type="ECO:0000259" key="5">
    <source>
        <dbReference type="Pfam" id="PF13613"/>
    </source>
</evidence>
<keyword evidence="3" id="KW-1133">Transmembrane helix</keyword>
<dbReference type="PANTHER" id="PTHR23080:SF143">
    <property type="entry name" value="SI:DKEY-56D12.4"/>
    <property type="match status" value="1"/>
</dbReference>
<evidence type="ECO:0000256" key="2">
    <source>
        <dbReference type="ARBA" id="ARBA00022723"/>
    </source>
</evidence>
<evidence type="ECO:0000259" key="4">
    <source>
        <dbReference type="Pfam" id="PF13359"/>
    </source>
</evidence>
<dbReference type="InterPro" id="IPR027806">
    <property type="entry name" value="HARBI1_dom"/>
</dbReference>
<dbReference type="Pfam" id="PF13359">
    <property type="entry name" value="DDE_Tnp_4"/>
    <property type="match status" value="1"/>
</dbReference>